<keyword evidence="5" id="KW-1185">Reference proteome</keyword>
<evidence type="ECO:0000313" key="5">
    <source>
        <dbReference type="Proteomes" id="UP000663828"/>
    </source>
</evidence>
<dbReference type="Proteomes" id="UP000663828">
    <property type="component" value="Unassembled WGS sequence"/>
</dbReference>
<dbReference type="Pfam" id="PF14913">
    <property type="entry name" value="DPCD"/>
    <property type="match status" value="1"/>
</dbReference>
<dbReference type="EMBL" id="CAJNOR010007660">
    <property type="protein sequence ID" value="CAF1621177.1"/>
    <property type="molecule type" value="Genomic_DNA"/>
</dbReference>
<accession>A0A814XQ94</accession>
<proteinExistence type="inferred from homology"/>
<evidence type="ECO:0000313" key="6">
    <source>
        <dbReference type="Proteomes" id="UP000663852"/>
    </source>
</evidence>
<dbReference type="EMBL" id="CAJNOJ010000159">
    <property type="protein sequence ID" value="CAF1218089.1"/>
    <property type="molecule type" value="Genomic_DNA"/>
</dbReference>
<dbReference type="OrthoDB" id="10256139at2759"/>
<dbReference type="InterPro" id="IPR026224">
    <property type="entry name" value="DPCD"/>
</dbReference>
<evidence type="ECO:0000313" key="4">
    <source>
        <dbReference type="EMBL" id="CAF1621177.1"/>
    </source>
</evidence>
<dbReference type="PANTHER" id="PTHR31921">
    <property type="entry name" value="PROTEIN DPCD"/>
    <property type="match status" value="1"/>
</dbReference>
<evidence type="ECO:0000256" key="1">
    <source>
        <dbReference type="ARBA" id="ARBA00010597"/>
    </source>
</evidence>
<comment type="similarity">
    <text evidence="1">Belongs to the DPCD family.</text>
</comment>
<comment type="caution">
    <text evidence="3">The sequence shown here is derived from an EMBL/GenBank/DDBJ whole genome shotgun (WGS) entry which is preliminary data.</text>
</comment>
<reference evidence="3" key="1">
    <citation type="submission" date="2021-02" db="EMBL/GenBank/DDBJ databases">
        <authorList>
            <person name="Nowell W R."/>
        </authorList>
    </citation>
    <scope>NUCLEOTIDE SEQUENCE</scope>
</reference>
<name>A0A814XQ94_ADIRI</name>
<dbReference type="PANTHER" id="PTHR31921:SF1">
    <property type="entry name" value="PROTEIN DPCD"/>
    <property type="match status" value="1"/>
</dbReference>
<protein>
    <recommendedName>
        <fullName evidence="2">Protein DPCD</fullName>
    </recommendedName>
</protein>
<dbReference type="Proteomes" id="UP000663852">
    <property type="component" value="Unassembled WGS sequence"/>
</dbReference>
<dbReference type="AlphaFoldDB" id="A0A814XQ94"/>
<evidence type="ECO:0000313" key="3">
    <source>
        <dbReference type="EMBL" id="CAF1218089.1"/>
    </source>
</evidence>
<sequence>MTQSINSSWIEKLKSAKKAGLLQNDRQKIHYTFDDQSEMVEEYDAKTNILLIRKWRQKPTSGLKTASSSDAWTFEVGQNYEMKPVADNSLGFTESTSTPLFSRNDKNDSFEIRIRNLSYPIDTYQLTIDQEKREFVLRTTNKKYFKRFTIVDLDRLNLPLEENRLSYTHANNTLIISYKKPQAVLDLEKQVHNELKKLNMKKEGDSDCPVS</sequence>
<evidence type="ECO:0000256" key="2">
    <source>
        <dbReference type="ARBA" id="ARBA00020330"/>
    </source>
</evidence>
<gene>
    <name evidence="3" type="ORF">EDS130_LOCUS26261</name>
    <name evidence="4" type="ORF">XAT740_LOCUS50268</name>
</gene>
<dbReference type="PRINTS" id="PR02065">
    <property type="entry name" value="PROTEINDPCD"/>
</dbReference>
<organism evidence="3 6">
    <name type="scientific">Adineta ricciae</name>
    <name type="common">Rotifer</name>
    <dbReference type="NCBI Taxonomy" id="249248"/>
    <lineage>
        <taxon>Eukaryota</taxon>
        <taxon>Metazoa</taxon>
        <taxon>Spiralia</taxon>
        <taxon>Gnathifera</taxon>
        <taxon>Rotifera</taxon>
        <taxon>Eurotatoria</taxon>
        <taxon>Bdelloidea</taxon>
        <taxon>Adinetida</taxon>
        <taxon>Adinetidae</taxon>
        <taxon>Adineta</taxon>
    </lineage>
</organism>